<name>A0A6M3M3V5_9ZZZZ</name>
<sequence>MLRKVGIKLSTDFSTFEVEATTFGELKALIPSVDWTGKRVVVKETRVTLQAEDAMLPDLDDFTLFIFPEKVKSGNDAYDELSFGELRKECASRSDIVSVTPGNYGTTDEMKILLRNDDCDSEERYNPVVNNTYDVDYEDILETLAELKVYVSDVLDSISTEIATIAEQESNIGSALQKEYDSIKKAFGL</sequence>
<proteinExistence type="predicted"/>
<gene>
    <name evidence="1" type="ORF">MM171A00924_0006</name>
</gene>
<dbReference type="AlphaFoldDB" id="A0A6M3M3V5"/>
<dbReference type="EMBL" id="MT143661">
    <property type="protein sequence ID" value="QJA99651.1"/>
    <property type="molecule type" value="Genomic_DNA"/>
</dbReference>
<organism evidence="1">
    <name type="scientific">viral metagenome</name>
    <dbReference type="NCBI Taxonomy" id="1070528"/>
    <lineage>
        <taxon>unclassified sequences</taxon>
        <taxon>metagenomes</taxon>
        <taxon>organismal metagenomes</taxon>
    </lineage>
</organism>
<reference evidence="1" key="1">
    <citation type="submission" date="2020-03" db="EMBL/GenBank/DDBJ databases">
        <title>The deep terrestrial virosphere.</title>
        <authorList>
            <person name="Holmfeldt K."/>
            <person name="Nilsson E."/>
            <person name="Simone D."/>
            <person name="Lopez-Fernandez M."/>
            <person name="Wu X."/>
            <person name="de Brujin I."/>
            <person name="Lundin D."/>
            <person name="Andersson A."/>
            <person name="Bertilsson S."/>
            <person name="Dopson M."/>
        </authorList>
    </citation>
    <scope>NUCLEOTIDE SEQUENCE</scope>
    <source>
        <strain evidence="1">MM171A00924</strain>
    </source>
</reference>
<accession>A0A6M3M3V5</accession>
<evidence type="ECO:0000313" key="1">
    <source>
        <dbReference type="EMBL" id="QJA99651.1"/>
    </source>
</evidence>
<protein>
    <submittedName>
        <fullName evidence="1">Uncharacterized protein</fullName>
    </submittedName>
</protein>